<keyword evidence="13" id="KW-1185">Reference proteome</keyword>
<evidence type="ECO:0000256" key="10">
    <source>
        <dbReference type="ARBA" id="ARBA00023136"/>
    </source>
</evidence>
<reference evidence="12 13" key="1">
    <citation type="submission" date="2017-01" db="EMBL/GenBank/DDBJ databases">
        <title>Genome Sequencing of a Marine Spirillum, Oceanospirillum multiglobuliferum ATCC 33336, from Japan.</title>
        <authorList>
            <person name="Carney J.G."/>
            <person name="Trachtenberg A.M."/>
            <person name="Rheaume B.A."/>
            <person name="Linnane J.D."/>
            <person name="Pitts N.L."/>
            <person name="Mykles D.L."/>
            <person name="Maclea K.S."/>
        </authorList>
    </citation>
    <scope>NUCLEOTIDE SEQUENCE [LARGE SCALE GENOMIC DNA]</scope>
    <source>
        <strain evidence="12 13">ATCC 33336</strain>
    </source>
</reference>
<evidence type="ECO:0000256" key="1">
    <source>
        <dbReference type="ARBA" id="ARBA00004651"/>
    </source>
</evidence>
<evidence type="ECO:0000256" key="8">
    <source>
        <dbReference type="ARBA" id="ARBA00022989"/>
    </source>
</evidence>
<comment type="caution">
    <text evidence="12">The sequence shown here is derived from an EMBL/GenBank/DDBJ whole genome shotgun (WGS) entry which is preliminary data.</text>
</comment>
<dbReference type="PRINTS" id="PR01651">
    <property type="entry name" value="SECGEXPORT"/>
</dbReference>
<dbReference type="STRING" id="64969.SAMN02745127_02343"/>
<evidence type="ECO:0000256" key="9">
    <source>
        <dbReference type="ARBA" id="ARBA00023010"/>
    </source>
</evidence>
<evidence type="ECO:0000313" key="12">
    <source>
        <dbReference type="EMBL" id="OPX54890.1"/>
    </source>
</evidence>
<dbReference type="GO" id="GO:0043952">
    <property type="term" value="P:protein transport by the Sec complex"/>
    <property type="evidence" value="ECO:0007669"/>
    <property type="project" value="TreeGrafter"/>
</dbReference>
<dbReference type="PANTHER" id="PTHR34182">
    <property type="entry name" value="PROTEIN-EXPORT MEMBRANE PROTEIN SECG"/>
    <property type="match status" value="1"/>
</dbReference>
<dbReference type="EMBL" id="MTSM01000016">
    <property type="protein sequence ID" value="OPX54890.1"/>
    <property type="molecule type" value="Genomic_DNA"/>
</dbReference>
<keyword evidence="4 11" id="KW-0813">Transport</keyword>
<accession>A0A1T4RFH5</accession>
<dbReference type="GO" id="GO:0009306">
    <property type="term" value="P:protein secretion"/>
    <property type="evidence" value="ECO:0007669"/>
    <property type="project" value="UniProtKB-UniRule"/>
</dbReference>
<dbReference type="NCBIfam" id="TIGR00810">
    <property type="entry name" value="secG"/>
    <property type="match status" value="1"/>
</dbReference>
<proteinExistence type="inferred from homology"/>
<dbReference type="GO" id="GO:0065002">
    <property type="term" value="P:intracellular protein transmembrane transport"/>
    <property type="evidence" value="ECO:0007669"/>
    <property type="project" value="TreeGrafter"/>
</dbReference>
<keyword evidence="5 11" id="KW-1003">Cell membrane</keyword>
<dbReference type="PANTHER" id="PTHR34182:SF1">
    <property type="entry name" value="PROTEIN-EXPORT MEMBRANE PROTEIN SECG"/>
    <property type="match status" value="1"/>
</dbReference>
<dbReference type="RefSeq" id="WP_078745903.1">
    <property type="nucleotide sequence ID" value="NZ_FUXG01000016.1"/>
</dbReference>
<keyword evidence="8 11" id="KW-1133">Transmembrane helix</keyword>
<keyword evidence="10 11" id="KW-0472">Membrane</keyword>
<keyword evidence="9 11" id="KW-0811">Translocation</keyword>
<comment type="function">
    <text evidence="11">Involved in protein export. Participates in an early event of protein translocation.</text>
</comment>
<dbReference type="GO" id="GO:0015450">
    <property type="term" value="F:protein-transporting ATPase activity"/>
    <property type="evidence" value="ECO:0007669"/>
    <property type="project" value="UniProtKB-UniRule"/>
</dbReference>
<dbReference type="OrthoDB" id="9813947at2"/>
<evidence type="ECO:0000313" key="13">
    <source>
        <dbReference type="Proteomes" id="UP000191418"/>
    </source>
</evidence>
<evidence type="ECO:0000256" key="7">
    <source>
        <dbReference type="ARBA" id="ARBA00022927"/>
    </source>
</evidence>
<evidence type="ECO:0000256" key="5">
    <source>
        <dbReference type="ARBA" id="ARBA00022475"/>
    </source>
</evidence>
<evidence type="ECO:0000256" key="2">
    <source>
        <dbReference type="ARBA" id="ARBA00008445"/>
    </source>
</evidence>
<evidence type="ECO:0000256" key="3">
    <source>
        <dbReference type="ARBA" id="ARBA00017876"/>
    </source>
</evidence>
<protein>
    <recommendedName>
        <fullName evidence="3 11">Protein-export membrane protein SecG</fullName>
    </recommendedName>
</protein>
<sequence>METLILVVHVILAVALVALVLIQQGKGAEAGASFGGGASQTIFGSTGNTSFLGRITAIIATLFFVTSLALAVYASQQAKSVNSAATTGIVTQEAVQESNALPVLEENKAPADGDVPVTK</sequence>
<comment type="subcellular location">
    <subcellularLocation>
        <location evidence="1 11">Cell membrane</location>
        <topology evidence="1 11">Multi-pass membrane protein</topology>
    </subcellularLocation>
</comment>
<dbReference type="Proteomes" id="UP000191418">
    <property type="component" value="Unassembled WGS sequence"/>
</dbReference>
<gene>
    <name evidence="12" type="ORF">BTE48_11780</name>
</gene>
<dbReference type="AlphaFoldDB" id="A0A1T4RFH5"/>
<evidence type="ECO:0000256" key="6">
    <source>
        <dbReference type="ARBA" id="ARBA00022692"/>
    </source>
</evidence>
<comment type="caution">
    <text evidence="11">Lacks conserved residue(s) required for the propagation of feature annotation.</text>
</comment>
<keyword evidence="7 11" id="KW-0653">Protein transport</keyword>
<dbReference type="GO" id="GO:0005886">
    <property type="term" value="C:plasma membrane"/>
    <property type="evidence" value="ECO:0007669"/>
    <property type="project" value="UniProtKB-SubCell"/>
</dbReference>
<name>A0A1T4RFH5_9GAMM</name>
<comment type="similarity">
    <text evidence="2 11">Belongs to the SecG family.</text>
</comment>
<evidence type="ECO:0000256" key="4">
    <source>
        <dbReference type="ARBA" id="ARBA00022448"/>
    </source>
</evidence>
<dbReference type="InterPro" id="IPR004692">
    <property type="entry name" value="SecG"/>
</dbReference>
<evidence type="ECO:0000256" key="11">
    <source>
        <dbReference type="RuleBase" id="RU365087"/>
    </source>
</evidence>
<dbReference type="Pfam" id="PF03840">
    <property type="entry name" value="SecG"/>
    <property type="match status" value="1"/>
</dbReference>
<keyword evidence="6 11" id="KW-0812">Transmembrane</keyword>
<organism evidence="12 13">
    <name type="scientific">Oceanospirillum multiglobuliferum</name>
    <dbReference type="NCBI Taxonomy" id="64969"/>
    <lineage>
        <taxon>Bacteria</taxon>
        <taxon>Pseudomonadati</taxon>
        <taxon>Pseudomonadota</taxon>
        <taxon>Gammaproteobacteria</taxon>
        <taxon>Oceanospirillales</taxon>
        <taxon>Oceanospirillaceae</taxon>
        <taxon>Oceanospirillum</taxon>
    </lineage>
</organism>
<feature type="transmembrane region" description="Helical" evidence="11">
    <location>
        <begin position="51"/>
        <end position="73"/>
    </location>
</feature>